<evidence type="ECO:0000313" key="1">
    <source>
        <dbReference type="EMBL" id="KAG0690673.1"/>
    </source>
</evidence>
<proteinExistence type="predicted"/>
<protein>
    <submittedName>
        <fullName evidence="1">Uncharacterized protein</fullName>
    </submittedName>
</protein>
<dbReference type="AlphaFoldDB" id="A0A9P6WQW4"/>
<sequence length="154" mass="17267">MSQIETQRNKAILQKARISRAYLDAAKSFGIEQDLEFCPCLDMSLLESSPAISTAASLKMNQQQHNYVDSESIFKILAAAANAKNYNNNITNNNNNNNNNIGYNSQMKQMINNVNNNANNNGTNNGYNFMNINGNIKQINNMKNGASNRNKYYN</sequence>
<name>A0A9P6WQW4_9ASCO</name>
<comment type="caution">
    <text evidence="1">The sequence shown here is derived from an EMBL/GenBank/DDBJ whole genome shotgun (WGS) entry which is preliminary data.</text>
</comment>
<keyword evidence="2" id="KW-1185">Reference proteome</keyword>
<evidence type="ECO:0000313" key="2">
    <source>
        <dbReference type="Proteomes" id="UP000697127"/>
    </source>
</evidence>
<gene>
    <name evidence="1" type="ORF">C6P40_001896</name>
</gene>
<organism evidence="1 2">
    <name type="scientific">Pichia californica</name>
    <dbReference type="NCBI Taxonomy" id="460514"/>
    <lineage>
        <taxon>Eukaryota</taxon>
        <taxon>Fungi</taxon>
        <taxon>Dikarya</taxon>
        <taxon>Ascomycota</taxon>
        <taxon>Saccharomycotina</taxon>
        <taxon>Pichiomycetes</taxon>
        <taxon>Pichiales</taxon>
        <taxon>Pichiaceae</taxon>
        <taxon>Pichia</taxon>
    </lineage>
</organism>
<reference evidence="1" key="1">
    <citation type="submission" date="2020-11" db="EMBL/GenBank/DDBJ databases">
        <title>Kefir isolates.</title>
        <authorList>
            <person name="Marcisauskas S."/>
            <person name="Kim Y."/>
            <person name="Blasche S."/>
        </authorList>
    </citation>
    <scope>NUCLEOTIDE SEQUENCE</scope>
    <source>
        <strain evidence="1">Olga-1</strain>
    </source>
</reference>
<accession>A0A9P6WQW4</accession>
<dbReference type="Proteomes" id="UP000697127">
    <property type="component" value="Unassembled WGS sequence"/>
</dbReference>
<dbReference type="OrthoDB" id="3997655at2759"/>
<dbReference type="EMBL" id="PUHW01000022">
    <property type="protein sequence ID" value="KAG0690673.1"/>
    <property type="molecule type" value="Genomic_DNA"/>
</dbReference>